<dbReference type="PANTHER" id="PTHR45953">
    <property type="entry name" value="IDURONATE 2-SULFATASE"/>
    <property type="match status" value="1"/>
</dbReference>
<dbReference type="Pfam" id="PF00884">
    <property type="entry name" value="Sulfatase"/>
    <property type="match status" value="1"/>
</dbReference>
<evidence type="ECO:0000256" key="1">
    <source>
        <dbReference type="ARBA" id="ARBA00001913"/>
    </source>
</evidence>
<protein>
    <submittedName>
        <fullName evidence="8">Sulfatase</fullName>
    </submittedName>
</protein>
<evidence type="ECO:0000259" key="7">
    <source>
        <dbReference type="Pfam" id="PF00884"/>
    </source>
</evidence>
<evidence type="ECO:0000313" key="9">
    <source>
        <dbReference type="Proteomes" id="UP001596472"/>
    </source>
</evidence>
<evidence type="ECO:0000256" key="4">
    <source>
        <dbReference type="ARBA" id="ARBA00022729"/>
    </source>
</evidence>
<dbReference type="CDD" id="cd16030">
    <property type="entry name" value="iduronate-2-sulfatase"/>
    <property type="match status" value="1"/>
</dbReference>
<dbReference type="InterPro" id="IPR017850">
    <property type="entry name" value="Alkaline_phosphatase_core_sf"/>
</dbReference>
<keyword evidence="5" id="KW-0378">Hydrolase</keyword>
<evidence type="ECO:0000313" key="8">
    <source>
        <dbReference type="EMBL" id="MFC7337782.1"/>
    </source>
</evidence>
<comment type="similarity">
    <text evidence="2">Belongs to the sulfatase family.</text>
</comment>
<keyword evidence="4" id="KW-0732">Signal</keyword>
<dbReference type="InterPro" id="IPR000917">
    <property type="entry name" value="Sulfatase_N"/>
</dbReference>
<name>A0ABW2L5Y7_9BACT</name>
<evidence type="ECO:0000256" key="3">
    <source>
        <dbReference type="ARBA" id="ARBA00022723"/>
    </source>
</evidence>
<organism evidence="8 9">
    <name type="scientific">Haloferula chungangensis</name>
    <dbReference type="NCBI Taxonomy" id="1048331"/>
    <lineage>
        <taxon>Bacteria</taxon>
        <taxon>Pseudomonadati</taxon>
        <taxon>Verrucomicrobiota</taxon>
        <taxon>Verrucomicrobiia</taxon>
        <taxon>Verrucomicrobiales</taxon>
        <taxon>Verrucomicrobiaceae</taxon>
        <taxon>Haloferula</taxon>
    </lineage>
</organism>
<keyword evidence="6" id="KW-0106">Calcium</keyword>
<dbReference type="EMBL" id="JBHTBS010000005">
    <property type="protein sequence ID" value="MFC7337782.1"/>
    <property type="molecule type" value="Genomic_DNA"/>
</dbReference>
<dbReference type="InterPro" id="IPR035874">
    <property type="entry name" value="IDS"/>
</dbReference>
<dbReference type="SUPFAM" id="SSF53649">
    <property type="entry name" value="Alkaline phosphatase-like"/>
    <property type="match status" value="1"/>
</dbReference>
<accession>A0ABW2L5Y7</accession>
<comment type="cofactor">
    <cofactor evidence="1">
        <name>Ca(2+)</name>
        <dbReference type="ChEBI" id="CHEBI:29108"/>
    </cofactor>
</comment>
<evidence type="ECO:0000256" key="6">
    <source>
        <dbReference type="ARBA" id="ARBA00022837"/>
    </source>
</evidence>
<dbReference type="Proteomes" id="UP001596472">
    <property type="component" value="Unassembled WGS sequence"/>
</dbReference>
<dbReference type="PANTHER" id="PTHR45953:SF1">
    <property type="entry name" value="IDURONATE 2-SULFATASE"/>
    <property type="match status" value="1"/>
</dbReference>
<keyword evidence="3" id="KW-0479">Metal-binding</keyword>
<sequence length="816" mass="87983">MNDHWMRLDKVVGINRKDGTISGIGRRMKAFATGCLTGLVLAFAWGGLHAADKPNVIFIAVDDLNNWTGFAGHPDAITPNMDALASGGVHFSRAYCSYPLCGPSRASLMSGVYFAELNASKTQPSDSEVEERIEAMGSSLLHTYMGNHGYKTMAVGKILHNHVPSGSVDLSGGRDSWDFNENASGTRVRSNWPPDLNPDTAATLTDWGLYVGDKGAGTEADMSDSKSAEWAVARLQESHDEPFMLMVGFLHPHVPWYAPQKYFDMYDPAELTLPAYHPEDFDDIPSAGLDNINDGYPRTEWAIENDQWRNMVHAYLANVSYVDTKIGEVLDALESSPYASNTIVVLWGDHGYHMGEKNTFQKHTLWDRSGVTPLIIKAPGMGTNAECGRVVSLLDIYPTLLDLCELPPNEKLRGRSLRPLLESPASPWDFPAFTYKGGTKSVQYGDLRYIGYADGSQELYDHSEDPDEWTNLVDHEEYADSLAKLRVMSPFPEDTGSSRVFEFVDGSPLDAVGINGNMTVGGITITTRDVIGLDGSRASDGTKNVTNIGAPGGLGINSAVADTAKNFESDEGWEFQFDTNVHLESIDLLEMNAGGTLTLSSEGFPDIVLSGALNGLNDLGRAFVPAGTRVSIRFSHTGAQGTDGPRIMSLTVARELTAFMDWISTNYPSLTGVNALPDGDPDKDGVENLLEFALNGNPTSGSDSGAVFSTLTDADGDRLKELVLTLAVRNLGGSPNFGAGASGEQTATVDGLVYSVAGSFNLTNFSSKVSETAPVTGSLPPPPSGWEYRSFRLDASQGLPAGSLGFMWARVEEESP</sequence>
<keyword evidence="9" id="KW-1185">Reference proteome</keyword>
<dbReference type="Gene3D" id="3.40.720.10">
    <property type="entry name" value="Alkaline Phosphatase, subunit A"/>
    <property type="match status" value="1"/>
</dbReference>
<comment type="caution">
    <text evidence="8">The sequence shown here is derived from an EMBL/GenBank/DDBJ whole genome shotgun (WGS) entry which is preliminary data.</text>
</comment>
<evidence type="ECO:0000256" key="5">
    <source>
        <dbReference type="ARBA" id="ARBA00022801"/>
    </source>
</evidence>
<gene>
    <name evidence="8" type="ORF">ACFQY0_11380</name>
</gene>
<proteinExistence type="inferred from homology"/>
<dbReference type="RefSeq" id="WP_379712406.1">
    <property type="nucleotide sequence ID" value="NZ_JBHTBS010000005.1"/>
</dbReference>
<feature type="domain" description="Sulfatase N-terminal" evidence="7">
    <location>
        <begin position="54"/>
        <end position="403"/>
    </location>
</feature>
<evidence type="ECO:0000256" key="2">
    <source>
        <dbReference type="ARBA" id="ARBA00008779"/>
    </source>
</evidence>
<reference evidence="9" key="1">
    <citation type="journal article" date="2019" name="Int. J. Syst. Evol. Microbiol.">
        <title>The Global Catalogue of Microorganisms (GCM) 10K type strain sequencing project: providing services to taxonomists for standard genome sequencing and annotation.</title>
        <authorList>
            <consortium name="The Broad Institute Genomics Platform"/>
            <consortium name="The Broad Institute Genome Sequencing Center for Infectious Disease"/>
            <person name="Wu L."/>
            <person name="Ma J."/>
        </authorList>
    </citation>
    <scope>NUCLEOTIDE SEQUENCE [LARGE SCALE GENOMIC DNA]</scope>
    <source>
        <strain evidence="9">CGMCC 4.1467</strain>
    </source>
</reference>